<evidence type="ECO:0000256" key="1">
    <source>
        <dbReference type="ARBA" id="ARBA00001947"/>
    </source>
</evidence>
<feature type="non-terminal residue" evidence="25">
    <location>
        <position position="801"/>
    </location>
</feature>
<feature type="binding site" evidence="20">
    <location>
        <position position="382"/>
    </location>
    <ligand>
        <name>Zn(2+)</name>
        <dbReference type="ChEBI" id="CHEBI:29105"/>
        <note>catalytic</note>
    </ligand>
</feature>
<dbReference type="InterPro" id="IPR051489">
    <property type="entry name" value="ADAM_Metalloproteinase"/>
</dbReference>
<dbReference type="AlphaFoldDB" id="A0A7L1GQF2"/>
<feature type="active site" evidence="20">
    <location>
        <position position="379"/>
    </location>
</feature>
<keyword evidence="5 22" id="KW-0812">Transmembrane</keyword>
<dbReference type="SMART" id="SM00050">
    <property type="entry name" value="DISIN"/>
    <property type="match status" value="1"/>
</dbReference>
<comment type="catalytic activity">
    <reaction evidence="15">
        <text>Narrow endopeptidase specificity. Cleaves Pro-Leu-Ala-Gln-Ala-|-Val-Arg-Ser-Ser-Ser in the membrane-bound, 26-kDa form of tumor necrosis factor alpha (TNFalpha). Similarly cleaves other membrane-anchored, cell-surface proteins to 'shed' the extracellular domains.</text>
        <dbReference type="EC" id="3.4.24.86"/>
    </reaction>
</comment>
<dbReference type="CDD" id="cd14246">
    <property type="entry name" value="ADAM17_MPD"/>
    <property type="match status" value="1"/>
</dbReference>
<evidence type="ECO:0000256" key="7">
    <source>
        <dbReference type="ARBA" id="ARBA00022729"/>
    </source>
</evidence>
<evidence type="ECO:0000259" key="24">
    <source>
        <dbReference type="PROSITE" id="PS50215"/>
    </source>
</evidence>
<keyword evidence="4" id="KW-0645">Protease</keyword>
<keyword evidence="13 22" id="KW-0472">Membrane</keyword>
<comment type="subcellular location">
    <subcellularLocation>
        <location evidence="2">Membrane</location>
        <topology evidence="2">Single-pass type I membrane protein</topology>
    </subcellularLocation>
</comment>
<feature type="region of interest" description="Disordered" evidence="21">
    <location>
        <begin position="711"/>
        <end position="801"/>
    </location>
</feature>
<evidence type="ECO:0000256" key="16">
    <source>
        <dbReference type="ARBA" id="ARBA00066858"/>
    </source>
</evidence>
<dbReference type="InterPro" id="IPR024079">
    <property type="entry name" value="MetalloPept_cat_dom_sf"/>
</dbReference>
<keyword evidence="6 20" id="KW-0479">Metal-binding</keyword>
<dbReference type="InterPro" id="IPR032029">
    <property type="entry name" value="ADAM17_MPD"/>
</dbReference>
<evidence type="ECO:0000313" key="26">
    <source>
        <dbReference type="Proteomes" id="UP000557230"/>
    </source>
</evidence>
<evidence type="ECO:0000256" key="11">
    <source>
        <dbReference type="ARBA" id="ARBA00022989"/>
    </source>
</evidence>
<evidence type="ECO:0000256" key="8">
    <source>
        <dbReference type="ARBA" id="ARBA00022801"/>
    </source>
</evidence>
<evidence type="ECO:0000259" key="23">
    <source>
        <dbReference type="PROSITE" id="PS50214"/>
    </source>
</evidence>
<dbReference type="GO" id="GO:0005886">
    <property type="term" value="C:plasma membrane"/>
    <property type="evidence" value="ECO:0007669"/>
    <property type="project" value="TreeGrafter"/>
</dbReference>
<gene>
    <name evidence="25" type="primary">Adam17</name>
    <name evidence="25" type="ORF">INDMAC_R08251</name>
</gene>
<dbReference type="PROSITE" id="PS50215">
    <property type="entry name" value="ADAM_MEPRO"/>
    <property type="match status" value="1"/>
</dbReference>
<evidence type="ECO:0000256" key="20">
    <source>
        <dbReference type="PROSITE-ProRule" id="PRU00276"/>
    </source>
</evidence>
<evidence type="ECO:0000256" key="3">
    <source>
        <dbReference type="ARBA" id="ARBA00022553"/>
    </source>
</evidence>
<keyword evidence="3" id="KW-0597">Phosphoprotein</keyword>
<dbReference type="InterPro" id="IPR001762">
    <property type="entry name" value="Disintegrin_dom"/>
</dbReference>
<dbReference type="GO" id="GO:0007219">
    <property type="term" value="P:Notch signaling pathway"/>
    <property type="evidence" value="ECO:0007669"/>
    <property type="project" value="UniProtKB-KW"/>
</dbReference>
<comment type="cofactor">
    <cofactor evidence="1">
        <name>Zn(2+)</name>
        <dbReference type="ChEBI" id="CHEBI:29105"/>
    </cofactor>
</comment>
<dbReference type="InterPro" id="IPR001590">
    <property type="entry name" value="Peptidase_M12B"/>
</dbReference>
<dbReference type="GO" id="GO:0009967">
    <property type="term" value="P:positive regulation of signal transduction"/>
    <property type="evidence" value="ECO:0007669"/>
    <property type="project" value="UniProtKB-ARBA"/>
</dbReference>
<dbReference type="Gene3D" id="4.10.70.30">
    <property type="match status" value="1"/>
</dbReference>
<dbReference type="FunFam" id="4.10.70.10:FF:000003">
    <property type="entry name" value="Disintegrin and metalloproteinase domain-containing protein 17"/>
    <property type="match status" value="1"/>
</dbReference>
<dbReference type="FunFam" id="3.40.390.10:FF:000017">
    <property type="entry name" value="Disintegrin and metalloproteinase domain-containing protein 17"/>
    <property type="match status" value="1"/>
</dbReference>
<evidence type="ECO:0000256" key="22">
    <source>
        <dbReference type="SAM" id="Phobius"/>
    </source>
</evidence>
<dbReference type="Gene3D" id="4.10.70.10">
    <property type="entry name" value="Disintegrin domain"/>
    <property type="match status" value="1"/>
</dbReference>
<evidence type="ECO:0000256" key="9">
    <source>
        <dbReference type="ARBA" id="ARBA00022833"/>
    </source>
</evidence>
<feature type="transmembrane region" description="Helical" evidence="22">
    <location>
        <begin position="647"/>
        <end position="669"/>
    </location>
</feature>
<dbReference type="GO" id="GO:0004222">
    <property type="term" value="F:metalloendopeptidase activity"/>
    <property type="evidence" value="ECO:0007669"/>
    <property type="project" value="InterPro"/>
</dbReference>
<dbReference type="CDD" id="cd04270">
    <property type="entry name" value="ZnMc_TACE_like"/>
    <property type="match status" value="1"/>
</dbReference>
<feature type="domain" description="Peptidase M12B" evidence="24">
    <location>
        <begin position="191"/>
        <end position="447"/>
    </location>
</feature>
<sequence length="801" mass="90415">EAVEAMLSDYDILSQASIQQHSLRKRDLQPETHIERLLSFSALQRHFKLYLTASAEHFSERFQAVVVDGEGKEKEHPVQWQDFFTGHVVGEHNSKVVAHIGDEDFTVRINTDGEEYNIEPLWRFVDDVQDERLLVYRSEDIKDFSRLQSPKVCGYLRLDEEVLLPKGLEERQQKEASPQRKRRTVPESSKNTCKMLVVADHRFFKYMGRGEESTTINYLIELIDRVDDIYRNTSWDDGAFTGYGIQIEQIIIHNEPNLVKPGEKHYNMARSYPDEKKDAWDVKMLLEQFSFDIAEKAAHVCLAHLFTYQDFDMGTLGLAYVGSPRPNSHGGICPKGKASFALLLPIAKKDIYLNSGLTSTKNYGKTILTKEADLVTTHELGHNFGAEHDPDSLPECAPTEDQGGKYVMYPIAVSGDHENNKMFSSCSKKSIHRTIEIKAQECFKERNNKVCGNSRVDEGEECDPGLLYQQADPCCSSDCRLKPGAKCSDRNSPCCKGCQFENAQKKCQEAINATCKGESFCTGRTCFCPLCPLSQVLQAAVWCHPLPEQCPLFPPEKLRGPEAQPLLVAETDNSCKVCCRDQQGRCVPVLDANQQFLFLRKGKPCTVGFCDTNGKCEKQVQDVIERFWDFIDQLSINTFGKFLADNIVGSVLVFSLLFWIPLSILVHCVDKKLDKQYEENTKSLFCPSNVEMLSSLDSASVRIIKPFPVAQPSSRHQPLQPLGPPAPAPKQDHQRMDTIQEDPSTDSHVDEEGFEKDPFPNSSSAAKSFEDLTEPAARRSEKASSFKLQRQGRVDSKETEC</sequence>
<reference evidence="25 26" key="1">
    <citation type="submission" date="2019-09" db="EMBL/GenBank/DDBJ databases">
        <title>Bird 10,000 Genomes (B10K) Project - Family phase.</title>
        <authorList>
            <person name="Zhang G."/>
        </authorList>
    </citation>
    <scope>NUCLEOTIDE SEQUENCE [LARGE SCALE GENOMIC DNA]</scope>
    <source>
        <strain evidence="25">B10K-DU-001-78</strain>
        <tissue evidence="25">Muscle</tissue>
    </source>
</reference>
<organism evidence="25 26">
    <name type="scientific">Indicator maculatus</name>
    <name type="common">spotted honeyguide</name>
    <dbReference type="NCBI Taxonomy" id="545262"/>
    <lineage>
        <taxon>Eukaryota</taxon>
        <taxon>Metazoa</taxon>
        <taxon>Chordata</taxon>
        <taxon>Craniata</taxon>
        <taxon>Vertebrata</taxon>
        <taxon>Euteleostomi</taxon>
        <taxon>Archelosauria</taxon>
        <taxon>Archosauria</taxon>
        <taxon>Dinosauria</taxon>
        <taxon>Saurischia</taxon>
        <taxon>Theropoda</taxon>
        <taxon>Coelurosauria</taxon>
        <taxon>Aves</taxon>
        <taxon>Neognathae</taxon>
        <taxon>Neoaves</taxon>
        <taxon>Telluraves</taxon>
        <taxon>Coraciimorphae</taxon>
        <taxon>Piciformes</taxon>
        <taxon>Indicatoridae</taxon>
        <taxon>Indicator</taxon>
    </lineage>
</organism>
<protein>
    <recommendedName>
        <fullName evidence="17">Disintegrin and metalloproteinase domain-containing protein 17</fullName>
        <ecNumber evidence="16">3.4.24.86</ecNumber>
    </recommendedName>
    <alternativeName>
        <fullName evidence="19">TNF-alpha convertase</fullName>
    </alternativeName>
    <alternativeName>
        <fullName evidence="18">TNF-alpha-converting enzyme</fullName>
    </alternativeName>
</protein>
<feature type="compositionally biased region" description="Basic and acidic residues" evidence="21">
    <location>
        <begin position="745"/>
        <end position="758"/>
    </location>
</feature>
<evidence type="ECO:0000256" key="5">
    <source>
        <dbReference type="ARBA" id="ARBA00022692"/>
    </source>
</evidence>
<feature type="domain" description="Disintegrin" evidence="23">
    <location>
        <begin position="448"/>
        <end position="529"/>
    </location>
</feature>
<feature type="non-terminal residue" evidence="25">
    <location>
        <position position="1"/>
    </location>
</feature>
<feature type="binding site" evidence="20">
    <location>
        <position position="378"/>
    </location>
    <ligand>
        <name>Zn(2+)</name>
        <dbReference type="ChEBI" id="CHEBI:29105"/>
        <note>catalytic</note>
    </ligand>
</feature>
<evidence type="ECO:0000256" key="2">
    <source>
        <dbReference type="ARBA" id="ARBA00004479"/>
    </source>
</evidence>
<keyword evidence="11 22" id="KW-1133">Transmembrane helix</keyword>
<feature type="binding site" evidence="20">
    <location>
        <position position="388"/>
    </location>
    <ligand>
        <name>Zn(2+)</name>
        <dbReference type="ChEBI" id="CHEBI:29105"/>
        <note>catalytic</note>
    </ligand>
</feature>
<dbReference type="SUPFAM" id="SSF55486">
    <property type="entry name" value="Metalloproteases ('zincins'), catalytic domain"/>
    <property type="match status" value="1"/>
</dbReference>
<dbReference type="Gene3D" id="3.40.390.10">
    <property type="entry name" value="Collagenase (Catalytic Domain)"/>
    <property type="match status" value="1"/>
</dbReference>
<accession>A0A7L1GQF2</accession>
<evidence type="ECO:0000256" key="15">
    <source>
        <dbReference type="ARBA" id="ARBA00051370"/>
    </source>
</evidence>
<evidence type="ECO:0000256" key="6">
    <source>
        <dbReference type="ARBA" id="ARBA00022723"/>
    </source>
</evidence>
<evidence type="ECO:0000256" key="14">
    <source>
        <dbReference type="ARBA" id="ARBA00023157"/>
    </source>
</evidence>
<keyword evidence="8" id="KW-0378">Hydrolase</keyword>
<dbReference type="GO" id="GO:0046872">
    <property type="term" value="F:metal ion binding"/>
    <property type="evidence" value="ECO:0007669"/>
    <property type="project" value="UniProtKB-KW"/>
</dbReference>
<keyword evidence="12" id="KW-0482">Metalloprotease</keyword>
<dbReference type="Pfam" id="PF00200">
    <property type="entry name" value="Disintegrin"/>
    <property type="match status" value="1"/>
</dbReference>
<feature type="compositionally biased region" description="Basic and acidic residues" evidence="21">
    <location>
        <begin position="169"/>
        <end position="178"/>
    </location>
</feature>
<dbReference type="PROSITE" id="PS50214">
    <property type="entry name" value="DISINTEGRIN_2"/>
    <property type="match status" value="1"/>
</dbReference>
<dbReference type="Pfam" id="PF16698">
    <property type="entry name" value="ADAM17_MPD"/>
    <property type="match status" value="1"/>
</dbReference>
<feature type="region of interest" description="Disordered" evidence="21">
    <location>
        <begin position="169"/>
        <end position="188"/>
    </location>
</feature>
<dbReference type="PANTHER" id="PTHR45702:SF6">
    <property type="entry name" value="DISINTEGRIN AND METALLOPROTEINASE DOMAIN-CONTAINING PROTEIN 17"/>
    <property type="match status" value="1"/>
</dbReference>
<dbReference type="Proteomes" id="UP000557230">
    <property type="component" value="Unassembled WGS sequence"/>
</dbReference>
<dbReference type="InterPro" id="IPR036436">
    <property type="entry name" value="Disintegrin_dom_sf"/>
</dbReference>
<evidence type="ECO:0000256" key="18">
    <source>
        <dbReference type="ARBA" id="ARBA00075452"/>
    </source>
</evidence>
<name>A0A7L1GQF2_9PICI</name>
<dbReference type="GO" id="GO:0006509">
    <property type="term" value="P:membrane protein ectodomain proteolysis"/>
    <property type="evidence" value="ECO:0007669"/>
    <property type="project" value="UniProtKB-ARBA"/>
</dbReference>
<dbReference type="SUPFAM" id="SSF57552">
    <property type="entry name" value="Blood coagulation inhibitor (disintegrin)"/>
    <property type="match status" value="1"/>
</dbReference>
<evidence type="ECO:0000256" key="10">
    <source>
        <dbReference type="ARBA" id="ARBA00022976"/>
    </source>
</evidence>
<feature type="compositionally biased region" description="Basic and acidic residues" evidence="21">
    <location>
        <begin position="792"/>
        <end position="801"/>
    </location>
</feature>
<evidence type="ECO:0000256" key="19">
    <source>
        <dbReference type="ARBA" id="ARBA00075778"/>
    </source>
</evidence>
<evidence type="ECO:0000256" key="12">
    <source>
        <dbReference type="ARBA" id="ARBA00023049"/>
    </source>
</evidence>
<keyword evidence="14" id="KW-1015">Disulfide bond</keyword>
<keyword evidence="26" id="KW-1185">Reference proteome</keyword>
<keyword evidence="9 20" id="KW-0862">Zinc</keyword>
<dbReference type="EMBL" id="VXBD01011004">
    <property type="protein sequence ID" value="NXN15890.1"/>
    <property type="molecule type" value="Genomic_DNA"/>
</dbReference>
<dbReference type="OrthoDB" id="2131567at2759"/>
<dbReference type="PANTHER" id="PTHR45702">
    <property type="entry name" value="ADAM10/ADAM17 METALLOPEPTIDASE FAMILY MEMBER"/>
    <property type="match status" value="1"/>
</dbReference>
<dbReference type="InterPro" id="IPR034025">
    <property type="entry name" value="ADAM10_ADAM17"/>
</dbReference>
<comment type="caution">
    <text evidence="25">The sequence shown here is derived from an EMBL/GenBank/DDBJ whole genome shotgun (WGS) entry which is preliminary data.</text>
</comment>
<keyword evidence="10" id="KW-0914">Notch signaling pathway</keyword>
<comment type="caution">
    <text evidence="20">Lacks conserved residue(s) required for the propagation of feature annotation.</text>
</comment>
<evidence type="ECO:0000313" key="25">
    <source>
        <dbReference type="EMBL" id="NXN15890.1"/>
    </source>
</evidence>
<evidence type="ECO:0000256" key="4">
    <source>
        <dbReference type="ARBA" id="ARBA00022670"/>
    </source>
</evidence>
<dbReference type="Pfam" id="PF13688">
    <property type="entry name" value="Reprolysin_5"/>
    <property type="match status" value="1"/>
</dbReference>
<dbReference type="EC" id="3.4.24.86" evidence="16"/>
<proteinExistence type="predicted"/>
<evidence type="ECO:0000256" key="21">
    <source>
        <dbReference type="SAM" id="MobiDB-lite"/>
    </source>
</evidence>
<dbReference type="FunFam" id="4.10.70.30:FF:000002">
    <property type="entry name" value="Disintegrin and metalloproteinase domain-containing protein 17"/>
    <property type="match status" value="1"/>
</dbReference>
<keyword evidence="7" id="KW-0732">Signal</keyword>
<evidence type="ECO:0000256" key="17">
    <source>
        <dbReference type="ARBA" id="ARBA00074187"/>
    </source>
</evidence>
<evidence type="ECO:0000256" key="13">
    <source>
        <dbReference type="ARBA" id="ARBA00023136"/>
    </source>
</evidence>